<evidence type="ECO:0000313" key="2">
    <source>
        <dbReference type="EMBL" id="AMR79231.1"/>
    </source>
</evidence>
<feature type="coiled-coil region" evidence="1">
    <location>
        <begin position="50"/>
        <end position="84"/>
    </location>
</feature>
<dbReference type="EMBL" id="CP014844">
    <property type="protein sequence ID" value="AMR79231.1"/>
    <property type="molecule type" value="Genomic_DNA"/>
</dbReference>
<organism evidence="2 3">
    <name type="scientific">Cupriavidus nantongensis</name>
    <dbReference type="NCBI Taxonomy" id="1796606"/>
    <lineage>
        <taxon>Bacteria</taxon>
        <taxon>Pseudomonadati</taxon>
        <taxon>Pseudomonadota</taxon>
        <taxon>Betaproteobacteria</taxon>
        <taxon>Burkholderiales</taxon>
        <taxon>Burkholderiaceae</taxon>
        <taxon>Cupriavidus</taxon>
    </lineage>
</organism>
<reference evidence="2 3" key="1">
    <citation type="submission" date="2016-03" db="EMBL/GenBank/DDBJ databases">
        <title>Complete genome sequence of a novel chlorpyrifos degrading bacterium, Cupriavidus nantongensis sp. X1.</title>
        <authorList>
            <person name="Fang L."/>
        </authorList>
    </citation>
    <scope>NUCLEOTIDE SEQUENCE [LARGE SCALE GENOMIC DNA]</scope>
    <source>
        <strain evidence="2 3">X1</strain>
    </source>
</reference>
<gene>
    <name evidence="2" type="ORF">A2G96_16610</name>
</gene>
<keyword evidence="1" id="KW-0175">Coiled coil</keyword>
<dbReference type="STRING" id="1796606.A2G96_16610"/>
<name>A0A142JMB9_9BURK</name>
<dbReference type="AlphaFoldDB" id="A0A142JMB9"/>
<proteinExistence type="predicted"/>
<sequence length="102" mass="11190">MLLVKNSGHRVSIKAVAEEAGVDPSLVHHVYPDIAEEIRSIAGRSTRTQRDSKHADLVKARTQIRELRQEVATLLTELADAASLNLTLLEQLKDLRAGQTGP</sequence>
<evidence type="ECO:0000256" key="1">
    <source>
        <dbReference type="SAM" id="Coils"/>
    </source>
</evidence>
<accession>A0A142JMB9</accession>
<dbReference type="Proteomes" id="UP000075238">
    <property type="component" value="Chromosome 1"/>
</dbReference>
<protein>
    <submittedName>
        <fullName evidence="2">Uncharacterized protein</fullName>
    </submittedName>
</protein>
<dbReference type="KEGG" id="cnan:A2G96_16610"/>
<evidence type="ECO:0000313" key="3">
    <source>
        <dbReference type="Proteomes" id="UP000075238"/>
    </source>
</evidence>
<keyword evidence="3" id="KW-1185">Reference proteome</keyword>
<dbReference type="Gene3D" id="1.10.357.10">
    <property type="entry name" value="Tetracycline Repressor, domain 2"/>
    <property type="match status" value="1"/>
</dbReference>